<name>A0A0A2JVA4_PENEN</name>
<evidence type="ECO:0008006" key="5">
    <source>
        <dbReference type="Google" id="ProtNLM"/>
    </source>
</evidence>
<accession>A0A0A2JVA4</accession>
<dbReference type="STRING" id="27334.A0A0A2JVA4"/>
<dbReference type="EMBL" id="JQFZ01000096">
    <property type="protein sequence ID" value="KGO59392.1"/>
    <property type="molecule type" value="Genomic_DNA"/>
</dbReference>
<dbReference type="Gene3D" id="1.25.40.10">
    <property type="entry name" value="Tetratricopeptide repeat domain"/>
    <property type="match status" value="1"/>
</dbReference>
<organism evidence="3 4">
    <name type="scientific">Penicillium expansum</name>
    <name type="common">Blue mold rot fungus</name>
    <dbReference type="NCBI Taxonomy" id="27334"/>
    <lineage>
        <taxon>Eukaryota</taxon>
        <taxon>Fungi</taxon>
        <taxon>Dikarya</taxon>
        <taxon>Ascomycota</taxon>
        <taxon>Pezizomycotina</taxon>
        <taxon>Eurotiomycetes</taxon>
        <taxon>Eurotiomycetidae</taxon>
        <taxon>Eurotiales</taxon>
        <taxon>Aspergillaceae</taxon>
        <taxon>Penicillium</taxon>
    </lineage>
</organism>
<dbReference type="OrthoDB" id="3026777at2759"/>
<evidence type="ECO:0000313" key="3">
    <source>
        <dbReference type="EMBL" id="KGO59392.1"/>
    </source>
</evidence>
<comment type="caution">
    <text evidence="3">The sequence shown here is derived from an EMBL/GenBank/DDBJ whole genome shotgun (WGS) entry which is preliminary data.</text>
</comment>
<dbReference type="InterPro" id="IPR050667">
    <property type="entry name" value="PPR-containing_protein"/>
</dbReference>
<dbReference type="PhylomeDB" id="A0A0A2JVA4"/>
<feature type="region of interest" description="Disordered" evidence="2">
    <location>
        <begin position="95"/>
        <end position="130"/>
    </location>
</feature>
<evidence type="ECO:0000256" key="1">
    <source>
        <dbReference type="ARBA" id="ARBA00022737"/>
    </source>
</evidence>
<reference evidence="3 4" key="1">
    <citation type="journal article" date="2015" name="Mol. Plant Microbe Interact.">
        <title>Genome, transcriptome, and functional analyses of Penicillium expansum provide new insights into secondary metabolism and pathogenicity.</title>
        <authorList>
            <person name="Ballester A.R."/>
            <person name="Marcet-Houben M."/>
            <person name="Levin E."/>
            <person name="Sela N."/>
            <person name="Selma-Lazaro C."/>
            <person name="Carmona L."/>
            <person name="Wisniewski M."/>
            <person name="Droby S."/>
            <person name="Gonzalez-Candelas L."/>
            <person name="Gabaldon T."/>
        </authorList>
    </citation>
    <scope>NUCLEOTIDE SEQUENCE [LARGE SCALE GENOMIC DNA]</scope>
    <source>
        <strain evidence="3 4">MD-8</strain>
    </source>
</reference>
<sequence length="970" mass="110339">MLARAAKSGSIIPSPNALRVLRQLALAGSTVGGFCTVAALTYEVHRRVRIAEKIIENKRTLHSTAPNYDATSAAKRLKVMVEAAEAGEFMGIESLKTRNRNAPDGPHEPGFQAGKDGPKPKPKPLVSLEKHHARSKRSLFGIHPLAQSNYAGNIDPPSLAHNAEILAREKQQGELARESGKLPFDAEIRRLLNQEREITAANLFLAHTRQTPSISWERRELACIIFTANCIKGNLFVARTLFNRMDKVSVVSGEMWATLMHLLAKEGHIDSVGIIYDKFRTSFDVPTHLLEVILRCLIESKRLDSAKFLFFQRFEDDRDCGLCGAYLDGLWRKTRSMELLSSQLGLILKRLESLDRKPTEKLFNPMVKAMVETGRAEEAEAMVKAMSTRYGTEPGCRTIGLIIYNRALNCEWDRVMDGMHAMHEHGYTQSKKDFTMIFDRVFLEYYPTHTGQQILDFVTSCINDFDIQPDKVLHRHILEAIIEKGNEEMITTIMDMAHDQNWNTGIDDRFIKSLVKSRKLAMTDNPVGIWRLKQAAKNRQDHLTSSRRILGTSSETWAVRGDKIAPIHIPAEESFPQTVSEMVASKTPSLYVPLHKRMEHFINMGRHTDALAIYNHATTGGYVVRPLHLKLAVIAAILSCKKTGLPNARRLITSEWDYWKNVPALRYSKRFTSWIPIFFQRVMEVDPEAIGYGGLIKMAIFEYYDICANTNGLSVKHFCATSTSRYLVGGGTPELAVDLLTTIYQSRWRLSHGFDQVLLKMLLRAFAKVHNFKGVWWCIMTVLSRNEPINQDFVVEATSQLGSLENAIRSSGSASYDAEGQVLVLRKIVGALEAKFEGDSHWSTINVYPELKRSRRSKPFKLTEQQHLLPTTDLGELIMNFDEEWELDLLLRRKQFDAPDHTKWWSESNVSNLHTVPSEDPEYPWNNPANWGVPYVAEKYSSDYHLEFSPRGDYEEYMEYEDYQGHRASQ</sequence>
<dbReference type="RefSeq" id="XP_016600588.1">
    <property type="nucleotide sequence ID" value="XM_016744617.1"/>
</dbReference>
<dbReference type="HOGENOM" id="CLU_007241_0_0_1"/>
<dbReference type="InterPro" id="IPR011990">
    <property type="entry name" value="TPR-like_helical_dom_sf"/>
</dbReference>
<dbReference type="GeneID" id="27680037"/>
<dbReference type="PANTHER" id="PTHR47939">
    <property type="entry name" value="MEMBRANE-ASSOCIATED SALT-INDUCIBLE PROTEIN-LIKE"/>
    <property type="match status" value="1"/>
</dbReference>
<protein>
    <recommendedName>
        <fullName evidence="5">Pentatricopeptide repeat</fullName>
    </recommendedName>
</protein>
<evidence type="ECO:0000313" key="4">
    <source>
        <dbReference type="Proteomes" id="UP000030143"/>
    </source>
</evidence>
<gene>
    <name evidence="3" type="ORF">PEX2_073470</name>
</gene>
<keyword evidence="1" id="KW-0677">Repeat</keyword>
<dbReference type="VEuPathDB" id="FungiDB:PEXP_075890"/>
<keyword evidence="4" id="KW-1185">Reference proteome</keyword>
<dbReference type="AlphaFoldDB" id="A0A0A2JVA4"/>
<dbReference type="PANTHER" id="PTHR47939:SF13">
    <property type="entry name" value="OS03G0201400 PROTEIN"/>
    <property type="match status" value="1"/>
</dbReference>
<proteinExistence type="predicted"/>
<evidence type="ECO:0000256" key="2">
    <source>
        <dbReference type="SAM" id="MobiDB-lite"/>
    </source>
</evidence>
<dbReference type="Proteomes" id="UP000030143">
    <property type="component" value="Unassembled WGS sequence"/>
</dbReference>